<evidence type="ECO:0000256" key="2">
    <source>
        <dbReference type="ARBA" id="ARBA00004496"/>
    </source>
</evidence>
<dbReference type="GO" id="GO:0016192">
    <property type="term" value="P:vesicle-mediated transport"/>
    <property type="evidence" value="ECO:0007669"/>
    <property type="project" value="InterPro"/>
</dbReference>
<evidence type="ECO:0000256" key="6">
    <source>
        <dbReference type="ARBA" id="ARBA00056448"/>
    </source>
</evidence>
<sequence length="631" mass="70989">MTTLREKQISALRMMLNLNQPESKSIAPEPVWKILIYDRFGQDIISPLISVKELREMGVTLHVQLHSDRDPIPDVPAVYFCMPTEENMGRIAQDLQRTVYDVYYLNFISPISRQRLEDLAAAALQSNCVSCVHKVFDQYLNFISLEDDLFTLKHQNSDSISYYAINRGDIKDTEMEAIMDSTVDSLFSVFATLGTVPIIRSPRGNAAEMVAEKLDKKLRENLRDTRNSLFLMDTAQAGNFSFQRPVLIILDRNVDMATPLHHTWTYQALAHDVLDLALNRVVVEENSGRSPGGGVRSKTRACDLDPKDKFWCMHKGSPFPTVAEAIQEELEEYRASEEEVKRLKASMGIDNESDAAFSMMTDNTAKLTSAVHSLPQLMEKKRLIDMHTTIATGILNSIKLRRLDTLFEYEEKILAGATLDKTIMEILSDTELGTPEDKMRLFLIYYICTDNITEVEVDRCGMALEACGCDLNPLNYVKRWKAYAKMASAPSQYGGGGTKTVGMFSKLVSKGSSFVMEGVKNLVIKKHNLPVTRIVDQIMESKGCEDYRYFDPKQIRTTEPARNKTPSNEAIVFIVGGGNYIEYQNLVDYAKSKSGTSGGAVGTRRVIYGSTTLNNSKQFLKQLSLLGKEMH</sequence>
<dbReference type="Gene3D" id="3.40.50.2060">
    <property type="match status" value="1"/>
</dbReference>
<dbReference type="EMBL" id="GBHO01016221">
    <property type="protein sequence ID" value="JAG27383.1"/>
    <property type="molecule type" value="Transcribed_RNA"/>
</dbReference>
<evidence type="ECO:0000256" key="1">
    <source>
        <dbReference type="ARBA" id="ARBA00004170"/>
    </source>
</evidence>
<evidence type="ECO:0000256" key="3">
    <source>
        <dbReference type="ARBA" id="ARBA00009884"/>
    </source>
</evidence>
<dbReference type="InterPro" id="IPR036045">
    <property type="entry name" value="Sec1-like_sf"/>
</dbReference>
<comment type="function">
    <text evidence="6">Non-vital for development.</text>
</comment>
<reference evidence="8" key="2">
    <citation type="submission" date="2014-07" db="EMBL/GenBank/DDBJ databases">
        <authorList>
            <person name="Hull J."/>
        </authorList>
    </citation>
    <scope>NUCLEOTIDE SEQUENCE</scope>
</reference>
<evidence type="ECO:0000256" key="5">
    <source>
        <dbReference type="ARBA" id="ARBA00023136"/>
    </source>
</evidence>
<keyword evidence="5" id="KW-0472">Membrane</keyword>
<reference evidence="10" key="4">
    <citation type="journal article" date="2016" name="Gigascience">
        <title>De novo construction of an expanded transcriptome assembly for the western tarnished plant bug, Lygus hesperus.</title>
        <authorList>
            <person name="Tassone E.E."/>
            <person name="Geib S.M."/>
            <person name="Hall B."/>
            <person name="Fabrick J.A."/>
            <person name="Brent C.S."/>
            <person name="Hull J.J."/>
        </authorList>
    </citation>
    <scope>NUCLEOTIDE SEQUENCE</scope>
</reference>
<dbReference type="Gene3D" id="3.40.50.1910">
    <property type="match status" value="1"/>
</dbReference>
<dbReference type="GO" id="GO:0005737">
    <property type="term" value="C:cytoplasm"/>
    <property type="evidence" value="ECO:0007669"/>
    <property type="project" value="UniProtKB-SubCell"/>
</dbReference>
<dbReference type="GO" id="GO:0016020">
    <property type="term" value="C:membrane"/>
    <property type="evidence" value="ECO:0007669"/>
    <property type="project" value="UniProtKB-SubCell"/>
</dbReference>
<reference evidence="8" key="1">
    <citation type="journal article" date="2014" name="PLoS ONE">
        <title>Transcriptome-Based Identification of ABC Transporters in the Western Tarnished Plant Bug Lygus hesperus.</title>
        <authorList>
            <person name="Hull J.J."/>
            <person name="Chaney K."/>
            <person name="Geib S.M."/>
            <person name="Fabrick J.A."/>
            <person name="Brent C.S."/>
            <person name="Walsh D."/>
            <person name="Lavine L.C."/>
        </authorList>
    </citation>
    <scope>NUCLEOTIDE SEQUENCE</scope>
</reference>
<dbReference type="EMBL" id="GDHC01013782">
    <property type="protein sequence ID" value="JAQ04847.1"/>
    <property type="molecule type" value="Transcribed_RNA"/>
</dbReference>
<dbReference type="PIRSF" id="PIRSF005715">
    <property type="entry name" value="VPS45_Sec1"/>
    <property type="match status" value="1"/>
</dbReference>
<comment type="subcellular location">
    <subcellularLocation>
        <location evidence="2">Cytoplasm</location>
    </subcellularLocation>
    <subcellularLocation>
        <location evidence="1">Membrane</location>
        <topology evidence="1">Peripheral membrane protein</topology>
    </subcellularLocation>
</comment>
<organism evidence="8">
    <name type="scientific">Lygus hesperus</name>
    <name type="common">Western plant bug</name>
    <dbReference type="NCBI Taxonomy" id="30085"/>
    <lineage>
        <taxon>Eukaryota</taxon>
        <taxon>Metazoa</taxon>
        <taxon>Ecdysozoa</taxon>
        <taxon>Arthropoda</taxon>
        <taxon>Hexapoda</taxon>
        <taxon>Insecta</taxon>
        <taxon>Pterygota</taxon>
        <taxon>Neoptera</taxon>
        <taxon>Paraneoptera</taxon>
        <taxon>Hemiptera</taxon>
        <taxon>Heteroptera</taxon>
        <taxon>Panheteroptera</taxon>
        <taxon>Cimicomorpha</taxon>
        <taxon>Miridae</taxon>
        <taxon>Mirini</taxon>
        <taxon>Lygus</taxon>
    </lineage>
</organism>
<evidence type="ECO:0000256" key="7">
    <source>
        <dbReference type="ARBA" id="ARBA00073989"/>
    </source>
</evidence>
<dbReference type="FunFam" id="3.40.50.2060:FF:000002">
    <property type="entry name" value="sec1 family domain-containing protein 1"/>
    <property type="match status" value="1"/>
</dbReference>
<dbReference type="Gene3D" id="1.25.40.60">
    <property type="match status" value="1"/>
</dbReference>
<dbReference type="PANTHER" id="PTHR11679">
    <property type="entry name" value="VESICLE PROTEIN SORTING-ASSOCIATED"/>
    <property type="match status" value="1"/>
</dbReference>
<gene>
    <name evidence="10" type="primary">Slh</name>
    <name evidence="8" type="ORF">CM83_59857</name>
    <name evidence="10" type="ORF">g.63861</name>
</gene>
<dbReference type="InterPro" id="IPR043154">
    <property type="entry name" value="Sec-1-like_dom1"/>
</dbReference>
<dbReference type="FunFam" id="1.25.40.60:FF:000002">
    <property type="entry name" value="Sec1 family domain containing 1"/>
    <property type="match status" value="1"/>
</dbReference>
<keyword evidence="4" id="KW-0963">Cytoplasm</keyword>
<evidence type="ECO:0000313" key="9">
    <source>
        <dbReference type="EMBL" id="JAG48188.1"/>
    </source>
</evidence>
<evidence type="ECO:0000313" key="8">
    <source>
        <dbReference type="EMBL" id="JAG27383.1"/>
    </source>
</evidence>
<comment type="similarity">
    <text evidence="3">Belongs to the STXBP/unc-18/SEC1 family.</text>
</comment>
<dbReference type="InterPro" id="IPR027482">
    <property type="entry name" value="Sec1-like_dom2"/>
</dbReference>
<dbReference type="InterPro" id="IPR001619">
    <property type="entry name" value="Sec1-like"/>
</dbReference>
<protein>
    <recommendedName>
        <fullName evidence="7">Protein sly1 homolog</fullName>
    </recommendedName>
</protein>
<accession>A0A0A9Y8F8</accession>
<dbReference type="Gene3D" id="3.90.830.10">
    <property type="entry name" value="Syntaxin Binding Protein 1, Chain A, domain 2"/>
    <property type="match status" value="1"/>
</dbReference>
<dbReference type="Pfam" id="PF00995">
    <property type="entry name" value="Sec1"/>
    <property type="match status" value="1"/>
</dbReference>
<dbReference type="InterPro" id="IPR043127">
    <property type="entry name" value="Sec-1-like_dom3a"/>
</dbReference>
<dbReference type="AlphaFoldDB" id="A0A0A9Y8F8"/>
<evidence type="ECO:0000313" key="10">
    <source>
        <dbReference type="EMBL" id="JAQ04847.1"/>
    </source>
</evidence>
<proteinExistence type="inferred from homology"/>
<evidence type="ECO:0000256" key="4">
    <source>
        <dbReference type="ARBA" id="ARBA00022490"/>
    </source>
</evidence>
<name>A0A0A9Y8F8_LYGHE</name>
<dbReference type="EMBL" id="GBRD01017639">
    <property type="protein sequence ID" value="JAG48188.1"/>
    <property type="molecule type" value="Transcribed_RNA"/>
</dbReference>
<reference evidence="9" key="3">
    <citation type="submission" date="2014-09" db="EMBL/GenBank/DDBJ databases">
        <authorList>
            <person name="Magalhaes I.L.F."/>
            <person name="Oliveira U."/>
            <person name="Santos F.R."/>
            <person name="Vidigal T.H.D.A."/>
            <person name="Brescovit A.D."/>
            <person name="Santos A.J."/>
        </authorList>
    </citation>
    <scope>NUCLEOTIDE SEQUENCE</scope>
</reference>
<dbReference type="SUPFAM" id="SSF56815">
    <property type="entry name" value="Sec1/munc18-like (SM) proteins"/>
    <property type="match status" value="1"/>
</dbReference>